<dbReference type="AlphaFoldDB" id="H3GBD7"/>
<dbReference type="GO" id="GO:0046872">
    <property type="term" value="F:metal ion binding"/>
    <property type="evidence" value="ECO:0007669"/>
    <property type="project" value="UniProtKB-KW"/>
</dbReference>
<evidence type="ECO:0000256" key="5">
    <source>
        <dbReference type="ARBA" id="ARBA00022912"/>
    </source>
</evidence>
<keyword evidence="10" id="KW-0812">Transmembrane</keyword>
<dbReference type="PANTHER" id="PTHR10190:SF16">
    <property type="entry name" value="DEVELOPMENTAL PROTEIN EYES ABSENT"/>
    <property type="match status" value="1"/>
</dbReference>
<protein>
    <recommendedName>
        <fullName evidence="2">protein-tyrosine-phosphatase</fullName>
        <ecNumber evidence="2">3.1.3.48</ecNumber>
    </recommendedName>
</protein>
<keyword evidence="10" id="KW-1133">Transmembrane helix</keyword>
<evidence type="ECO:0000256" key="7">
    <source>
        <dbReference type="PIRSR" id="PIRSR628472-1"/>
    </source>
</evidence>
<evidence type="ECO:0000256" key="10">
    <source>
        <dbReference type="SAM" id="Phobius"/>
    </source>
</evidence>
<feature type="compositionally biased region" description="Basic and acidic residues" evidence="9">
    <location>
        <begin position="278"/>
        <end position="288"/>
    </location>
</feature>
<keyword evidence="3" id="KW-0378">Hydrolase</keyword>
<dbReference type="GO" id="GO:0006401">
    <property type="term" value="P:RNA catabolic process"/>
    <property type="evidence" value="ECO:0007669"/>
    <property type="project" value="InterPro"/>
</dbReference>
<dbReference type="CDD" id="cd09271">
    <property type="entry name" value="RNase_H2-C"/>
    <property type="match status" value="1"/>
</dbReference>
<dbReference type="EMBL" id="DS565998">
    <property type="status" value="NOT_ANNOTATED_CDS"/>
    <property type="molecule type" value="Genomic_DNA"/>
</dbReference>
<comment type="cofactor">
    <cofactor evidence="8">
        <name>Mg(2+)</name>
        <dbReference type="ChEBI" id="CHEBI:18420"/>
    </cofactor>
    <text evidence="8">Binds 1 Mg(2+) ion per subunit.</text>
</comment>
<evidence type="ECO:0000313" key="12">
    <source>
        <dbReference type="Proteomes" id="UP000005238"/>
    </source>
</evidence>
<evidence type="ECO:0000256" key="8">
    <source>
        <dbReference type="PIRSR" id="PIRSR628472-2"/>
    </source>
</evidence>
<dbReference type="GO" id="GO:0045739">
    <property type="term" value="P:positive regulation of DNA repair"/>
    <property type="evidence" value="ECO:0000318"/>
    <property type="project" value="GO_Central"/>
</dbReference>
<evidence type="ECO:0000256" key="2">
    <source>
        <dbReference type="ARBA" id="ARBA00013064"/>
    </source>
</evidence>
<dbReference type="EC" id="3.1.3.48" evidence="2"/>
<proteinExistence type="inferred from homology"/>
<dbReference type="OMA" id="RIWEVED"/>
<feature type="active site" description="Proton donor" evidence="7">
    <location>
        <position position="358"/>
    </location>
</feature>
<feature type="region of interest" description="Disordered" evidence="9">
    <location>
        <begin position="269"/>
        <end position="341"/>
    </location>
</feature>
<dbReference type="InterPro" id="IPR038102">
    <property type="entry name" value="EYA_dom_sf"/>
</dbReference>
<dbReference type="SFLD" id="SFLDS00003">
    <property type="entry name" value="Haloacid_Dehalogenase"/>
    <property type="match status" value="1"/>
</dbReference>
<evidence type="ECO:0000256" key="6">
    <source>
        <dbReference type="ARBA" id="ARBA00051722"/>
    </source>
</evidence>
<dbReference type="STRING" id="164328.H3GBD7"/>
<dbReference type="GO" id="GO:0032299">
    <property type="term" value="C:ribonuclease H2 complex"/>
    <property type="evidence" value="ECO:0007669"/>
    <property type="project" value="InterPro"/>
</dbReference>
<dbReference type="VEuPathDB" id="FungiDB:KRP22_9536"/>
<dbReference type="GO" id="GO:0004725">
    <property type="term" value="F:protein tyrosine phosphatase activity"/>
    <property type="evidence" value="ECO:0000318"/>
    <property type="project" value="GO_Central"/>
</dbReference>
<name>H3GBD7_PHYRM</name>
<dbReference type="Gene3D" id="2.40.128.680">
    <property type="match status" value="1"/>
</dbReference>
<accession>H3GBD7</accession>
<feature type="binding site" evidence="8">
    <location>
        <position position="358"/>
    </location>
    <ligand>
        <name>Mg(2+)</name>
        <dbReference type="ChEBI" id="CHEBI:18420"/>
    </ligand>
</feature>
<evidence type="ECO:0000313" key="11">
    <source>
        <dbReference type="EnsemblProtists" id="Phyra72596"/>
    </source>
</evidence>
<feature type="binding site" evidence="8">
    <location>
        <position position="356"/>
    </location>
    <ligand>
        <name>Mg(2+)</name>
        <dbReference type="ChEBI" id="CHEBI:18420"/>
    </ligand>
</feature>
<dbReference type="VEuPathDB" id="FungiDB:KRP23_8843"/>
<evidence type="ECO:0000256" key="4">
    <source>
        <dbReference type="ARBA" id="ARBA00022842"/>
    </source>
</evidence>
<feature type="compositionally biased region" description="Basic and acidic residues" evidence="9">
    <location>
        <begin position="332"/>
        <end position="341"/>
    </location>
</feature>
<keyword evidence="10" id="KW-0472">Membrane</keyword>
<organism evidence="11 12">
    <name type="scientific">Phytophthora ramorum</name>
    <name type="common">Sudden oak death agent</name>
    <dbReference type="NCBI Taxonomy" id="164328"/>
    <lineage>
        <taxon>Eukaryota</taxon>
        <taxon>Sar</taxon>
        <taxon>Stramenopiles</taxon>
        <taxon>Oomycota</taxon>
        <taxon>Peronosporomycetes</taxon>
        <taxon>Peronosporales</taxon>
        <taxon>Peronosporaceae</taxon>
        <taxon>Phytophthora</taxon>
    </lineage>
</organism>
<dbReference type="InterPro" id="IPR013924">
    <property type="entry name" value="RNase_H2_suC"/>
</dbReference>
<reference evidence="11" key="2">
    <citation type="submission" date="2015-06" db="UniProtKB">
        <authorList>
            <consortium name="EnsemblProtists"/>
        </authorList>
    </citation>
    <scope>IDENTIFICATION</scope>
    <source>
        <strain evidence="11">Pr102</strain>
    </source>
</reference>
<keyword evidence="12" id="KW-1185">Reference proteome</keyword>
<dbReference type="GO" id="GO:0005634">
    <property type="term" value="C:nucleus"/>
    <property type="evidence" value="ECO:0000318"/>
    <property type="project" value="GO_Central"/>
</dbReference>
<comment type="catalytic activity">
    <reaction evidence="6">
        <text>O-phospho-L-tyrosyl-[protein] + H2O = L-tyrosyl-[protein] + phosphate</text>
        <dbReference type="Rhea" id="RHEA:10684"/>
        <dbReference type="Rhea" id="RHEA-COMP:10136"/>
        <dbReference type="Rhea" id="RHEA-COMP:20101"/>
        <dbReference type="ChEBI" id="CHEBI:15377"/>
        <dbReference type="ChEBI" id="CHEBI:43474"/>
        <dbReference type="ChEBI" id="CHEBI:46858"/>
        <dbReference type="ChEBI" id="CHEBI:61978"/>
        <dbReference type="EC" id="3.1.3.48"/>
    </reaction>
</comment>
<feature type="binding site" evidence="8">
    <location>
        <position position="571"/>
    </location>
    <ligand>
        <name>Mg(2+)</name>
        <dbReference type="ChEBI" id="CHEBI:18420"/>
    </ligand>
</feature>
<keyword evidence="5" id="KW-0904">Protein phosphatase</keyword>
<feature type="active site" description="Nucleophile" evidence="7">
    <location>
        <position position="356"/>
    </location>
</feature>
<dbReference type="GO" id="GO:2001240">
    <property type="term" value="P:negative regulation of extrinsic apoptotic signaling pathway in absence of ligand"/>
    <property type="evidence" value="ECO:0000318"/>
    <property type="project" value="GO_Central"/>
</dbReference>
<keyword evidence="4 8" id="KW-0460">Magnesium</keyword>
<evidence type="ECO:0000256" key="9">
    <source>
        <dbReference type="SAM" id="MobiDB-lite"/>
    </source>
</evidence>
<dbReference type="Gene3D" id="3.40.50.12350">
    <property type="match status" value="1"/>
</dbReference>
<evidence type="ECO:0000256" key="1">
    <source>
        <dbReference type="ARBA" id="ARBA00010501"/>
    </source>
</evidence>
<reference evidence="12" key="1">
    <citation type="journal article" date="2006" name="Science">
        <title>Phytophthora genome sequences uncover evolutionary origins and mechanisms of pathogenesis.</title>
        <authorList>
            <person name="Tyler B.M."/>
            <person name="Tripathy S."/>
            <person name="Zhang X."/>
            <person name="Dehal P."/>
            <person name="Jiang R.H."/>
            <person name="Aerts A."/>
            <person name="Arredondo F.D."/>
            <person name="Baxter L."/>
            <person name="Bensasson D."/>
            <person name="Beynon J.L."/>
            <person name="Chapman J."/>
            <person name="Damasceno C.M."/>
            <person name="Dorrance A.E."/>
            <person name="Dou D."/>
            <person name="Dickerman A.W."/>
            <person name="Dubchak I.L."/>
            <person name="Garbelotto M."/>
            <person name="Gijzen M."/>
            <person name="Gordon S.G."/>
            <person name="Govers F."/>
            <person name="Grunwald N.J."/>
            <person name="Huang W."/>
            <person name="Ivors K.L."/>
            <person name="Jones R.W."/>
            <person name="Kamoun S."/>
            <person name="Krampis K."/>
            <person name="Lamour K.H."/>
            <person name="Lee M.K."/>
            <person name="McDonald W.H."/>
            <person name="Medina M."/>
            <person name="Meijer H.J."/>
            <person name="Nordberg E.K."/>
            <person name="Maclean D.J."/>
            <person name="Ospina-Giraldo M.D."/>
            <person name="Morris P.F."/>
            <person name="Phuntumart V."/>
            <person name="Putnam N.H."/>
            <person name="Rash S."/>
            <person name="Rose J.K."/>
            <person name="Sakihama Y."/>
            <person name="Salamov A.A."/>
            <person name="Savidor A."/>
            <person name="Scheuring C.F."/>
            <person name="Smith B.M."/>
            <person name="Sobral B.W."/>
            <person name="Terry A."/>
            <person name="Torto-Alalibo T.A."/>
            <person name="Win J."/>
            <person name="Xu Z."/>
            <person name="Zhang H."/>
            <person name="Grigoriev I.V."/>
            <person name="Rokhsar D.S."/>
            <person name="Boore J.L."/>
        </authorList>
    </citation>
    <scope>NUCLEOTIDE SEQUENCE [LARGE SCALE GENOMIC DNA]</scope>
    <source>
        <strain evidence="12">Pr102</strain>
    </source>
</reference>
<dbReference type="Pfam" id="PF08615">
    <property type="entry name" value="RNase_H2_suC"/>
    <property type="match status" value="1"/>
</dbReference>
<dbReference type="EnsemblProtists" id="Phyra72596">
    <property type="protein sequence ID" value="Phyra72596"/>
    <property type="gene ID" value="Phyra72596"/>
</dbReference>
<feature type="region of interest" description="Disordered" evidence="9">
    <location>
        <begin position="45"/>
        <end position="77"/>
    </location>
</feature>
<dbReference type="InterPro" id="IPR028472">
    <property type="entry name" value="EYA"/>
</dbReference>
<sequence length="641" mass="71489">MVEEASGAVRVCLTRCPLPPAEERVHSLPCHIHFDGPAAVKTFFRPQCGDGNSNSTDHGTGSEEQDVKTEKKSDKDQDDMLRAEFRGIQLQGQKLPLAPLGFTGLVLEDSGLRHTDDEGRIWEVEDHFNELVWWDVPNNTTSEAQQLPLVLQQWRDLSCATFGTKARLDATLALSAHSRKLATKDKTLLLTMARLGDAVAKLVLLPVVGVSLCGAVTVILGLQWVETLQRRRLKTLQWRARLWATLLSLLLALLPSKRLEAVVTPLQEPPSELLNRGGKRDGDVRGQDDDSYSTSRPMKRQRSEPSERDDVEALEEKEEGREDDQAGDEDEKTQVEAVRDESLTKPRARRRVFIWDLDETLVLFASLYTGTFAQTHGKEVAPGVALGEQMMTFLLAMLERHFFFSDLHDADVDHIAHVAATSTDNGTDGATVQERYERIRDIYERRGHVDFLHDRDSEWFAIRCALVAAIDTFSTGWLLEARQVLELITARTKLGSSDDSKDEEEEVENVNVLVTNTQLVPALCKCLIYQLDTFFPIDRVYSSAKVHKYRCFETIMEKYEAPGVEFVAIGDGLEEEQVSLALGLEFHKIRSLVDLKRLRYDLQLVQVNSNASAPSATGVGSPSVATAPMSVASPVGQTAVV</sequence>
<keyword evidence="8" id="KW-0479">Metal-binding</keyword>
<feature type="compositionally biased region" description="Basic and acidic residues" evidence="9">
    <location>
        <begin position="65"/>
        <end position="77"/>
    </location>
</feature>
<dbReference type="SFLD" id="SFLDG01129">
    <property type="entry name" value="C1.5:_HAD__Beta-PGM__Phosphata"/>
    <property type="match status" value="1"/>
</dbReference>
<feature type="transmembrane region" description="Helical" evidence="10">
    <location>
        <begin position="202"/>
        <end position="224"/>
    </location>
</feature>
<evidence type="ECO:0000256" key="3">
    <source>
        <dbReference type="ARBA" id="ARBA00022801"/>
    </source>
</evidence>
<dbReference type="Proteomes" id="UP000005238">
    <property type="component" value="Unassembled WGS sequence"/>
</dbReference>
<dbReference type="GO" id="GO:0030154">
    <property type="term" value="P:cell differentiation"/>
    <property type="evidence" value="ECO:0000318"/>
    <property type="project" value="GO_Central"/>
</dbReference>
<feature type="compositionally biased region" description="Polar residues" evidence="9">
    <location>
        <begin position="50"/>
        <end position="59"/>
    </location>
</feature>
<dbReference type="eggNOG" id="KOG3107">
    <property type="taxonomic scope" value="Eukaryota"/>
</dbReference>
<dbReference type="HOGENOM" id="CLU_028712_0_0_1"/>
<dbReference type="InParanoid" id="H3GBD7"/>
<dbReference type="PANTHER" id="PTHR10190">
    <property type="entry name" value="EYES ABSENT"/>
    <property type="match status" value="1"/>
</dbReference>
<comment type="similarity">
    <text evidence="1">Belongs to the HAD-like hydrolase superfamily. EYA family.</text>
</comment>